<evidence type="ECO:0000313" key="2">
    <source>
        <dbReference type="Proteomes" id="UP001241605"/>
    </source>
</evidence>
<dbReference type="InterPro" id="IPR029063">
    <property type="entry name" value="SAM-dependent_MTases_sf"/>
</dbReference>
<dbReference type="Proteomes" id="UP001241605">
    <property type="component" value="Chromosome"/>
</dbReference>
<reference evidence="1 2" key="1">
    <citation type="submission" date="2023-05" db="EMBL/GenBank/DDBJ databases">
        <title>YMD87, complete Genome.</title>
        <authorList>
            <person name="Zhang J."/>
            <person name="Xu X."/>
        </authorList>
    </citation>
    <scope>NUCLEOTIDE SEQUENCE [LARGE SCALE GENOMIC DNA]</scope>
    <source>
        <strain evidence="1 2">YMD87</strain>
    </source>
</reference>
<evidence type="ECO:0000313" key="1">
    <source>
        <dbReference type="EMBL" id="WGW05059.1"/>
    </source>
</evidence>
<organism evidence="1 2">
    <name type="scientific">Tropicibacter oceani</name>
    <dbReference type="NCBI Taxonomy" id="3058420"/>
    <lineage>
        <taxon>Bacteria</taxon>
        <taxon>Pseudomonadati</taxon>
        <taxon>Pseudomonadota</taxon>
        <taxon>Alphaproteobacteria</taxon>
        <taxon>Rhodobacterales</taxon>
        <taxon>Roseobacteraceae</taxon>
        <taxon>Tropicibacter</taxon>
    </lineage>
</organism>
<protein>
    <recommendedName>
        <fullName evidence="3">Methyltransferase domain-containing protein</fullName>
    </recommendedName>
</protein>
<name>A0ABY8QKB8_9RHOB</name>
<keyword evidence="2" id="KW-1185">Reference proteome</keyword>
<sequence length="228" mass="26293">MKNDVFSLEINDFGFFWNEQYLNRMNNRAQRIFSFDPALIKGARVLDIGARFGFWSWAAHRLGAAETVGIEGRKESADRGGKLMAPYQHDYLIGNAFDIMPKLAAEGQRFDVILNLGFYYHIYDHYGMLKLMDALKPRVIVIDSEIDDLDEPVVRLRKEKTWEPNNAIAEVEGQQYSAVGNASRGAIEMMAECFDYKVAWCDWSNLTNTEECDDYVNRQRFTCLLTKD</sequence>
<gene>
    <name evidence="1" type="ORF">QF118_05785</name>
</gene>
<dbReference type="Gene3D" id="3.40.50.150">
    <property type="entry name" value="Vaccinia Virus protein VP39"/>
    <property type="match status" value="1"/>
</dbReference>
<dbReference type="EMBL" id="CP124616">
    <property type="protein sequence ID" value="WGW05059.1"/>
    <property type="molecule type" value="Genomic_DNA"/>
</dbReference>
<dbReference type="SUPFAM" id="SSF53335">
    <property type="entry name" value="S-adenosyl-L-methionine-dependent methyltransferases"/>
    <property type="match status" value="1"/>
</dbReference>
<evidence type="ECO:0008006" key="3">
    <source>
        <dbReference type="Google" id="ProtNLM"/>
    </source>
</evidence>
<proteinExistence type="predicted"/>
<dbReference type="RefSeq" id="WP_282301696.1">
    <property type="nucleotide sequence ID" value="NZ_CP124616.1"/>
</dbReference>
<accession>A0ABY8QKB8</accession>
<dbReference type="CDD" id="cd02440">
    <property type="entry name" value="AdoMet_MTases"/>
    <property type="match status" value="1"/>
</dbReference>